<organism evidence="2 3">
    <name type="scientific">Actinomycetospora succinea</name>
    <dbReference type="NCBI Taxonomy" id="663603"/>
    <lineage>
        <taxon>Bacteria</taxon>
        <taxon>Bacillati</taxon>
        <taxon>Actinomycetota</taxon>
        <taxon>Actinomycetes</taxon>
        <taxon>Pseudonocardiales</taxon>
        <taxon>Pseudonocardiaceae</taxon>
        <taxon>Actinomycetospora</taxon>
    </lineage>
</organism>
<dbReference type="OrthoDB" id="7809088at2"/>
<evidence type="ECO:0000256" key="1">
    <source>
        <dbReference type="ARBA" id="ARBA00010424"/>
    </source>
</evidence>
<dbReference type="EMBL" id="SNYO01000001">
    <property type="protein sequence ID" value="TDQ64851.1"/>
    <property type="molecule type" value="Genomic_DNA"/>
</dbReference>
<accession>A0A4R6VNI6</accession>
<dbReference type="InterPro" id="IPR036112">
    <property type="entry name" value="ComA_synth_sf"/>
</dbReference>
<evidence type="ECO:0000313" key="2">
    <source>
        <dbReference type="EMBL" id="TDQ64851.1"/>
    </source>
</evidence>
<evidence type="ECO:0000313" key="3">
    <source>
        <dbReference type="Proteomes" id="UP000295705"/>
    </source>
</evidence>
<dbReference type="Gene3D" id="3.20.20.70">
    <property type="entry name" value="Aldolase class I"/>
    <property type="match status" value="1"/>
</dbReference>
<comment type="caution">
    <text evidence="2">The sequence shown here is derived from an EMBL/GenBank/DDBJ whole genome shotgun (WGS) entry which is preliminary data.</text>
</comment>
<dbReference type="InterPro" id="IPR003830">
    <property type="entry name" value="ComA_synth"/>
</dbReference>
<gene>
    <name evidence="2" type="ORF">EV188_10199</name>
</gene>
<dbReference type="RefSeq" id="WP_133824305.1">
    <property type="nucleotide sequence ID" value="NZ_BAABHR010000015.1"/>
</dbReference>
<dbReference type="AlphaFoldDB" id="A0A4R6VNI6"/>
<dbReference type="SUPFAM" id="SSF102110">
    <property type="entry name" value="(2r)-phospho-3-sulfolactate synthase ComA"/>
    <property type="match status" value="1"/>
</dbReference>
<sequence length="262" mass="27484">MATPSFLTLPSRSSAPRTVGLTHVLDPGVSPASAADLLAGAGAFVDIWKTGWGTAYVDPRIAEKLAVLGEHGVASCLGGTLLEIAWAQGVAEECLAWARGVGFRHVEVSRGTVPMTVADKRALVRQAADRFAVITEVGAKDPDQQHTLDQWRDEAAADREAGAHLVVAEGRQSGTVGIFAADGGVREDVVDALADAVGPAHLVFEAPRAHQQAWFVRRFGPDVNLGNIALDDVLGLETLRLGLRSDTAEATVGAVISAELSR</sequence>
<keyword evidence="3" id="KW-1185">Reference proteome</keyword>
<dbReference type="Proteomes" id="UP000295705">
    <property type="component" value="Unassembled WGS sequence"/>
</dbReference>
<dbReference type="Pfam" id="PF02679">
    <property type="entry name" value="ComA"/>
    <property type="match status" value="1"/>
</dbReference>
<reference evidence="2 3" key="1">
    <citation type="submission" date="2019-03" db="EMBL/GenBank/DDBJ databases">
        <title>Genomic Encyclopedia of Type Strains, Phase IV (KMG-IV): sequencing the most valuable type-strain genomes for metagenomic binning, comparative biology and taxonomic classification.</title>
        <authorList>
            <person name="Goeker M."/>
        </authorList>
    </citation>
    <scope>NUCLEOTIDE SEQUENCE [LARGE SCALE GENOMIC DNA]</scope>
    <source>
        <strain evidence="2 3">DSM 45775</strain>
    </source>
</reference>
<dbReference type="InterPro" id="IPR013785">
    <property type="entry name" value="Aldolase_TIM"/>
</dbReference>
<proteinExistence type="inferred from homology"/>
<protein>
    <submittedName>
        <fullName evidence="2">Phosphosulfolactate synthase</fullName>
    </submittedName>
</protein>
<name>A0A4R6VNI6_9PSEU</name>
<comment type="similarity">
    <text evidence="1">Belongs to the phosphosulfolactate synthase family.</text>
</comment>